<gene>
    <name evidence="1" type="ORF">BN948_00683</name>
</gene>
<evidence type="ECO:0000313" key="2">
    <source>
        <dbReference type="Proteomes" id="UP000028878"/>
    </source>
</evidence>
<keyword evidence="2" id="KW-1185">Reference proteome</keyword>
<reference evidence="2" key="1">
    <citation type="submission" date="2014-11" db="EMBL/GenBank/DDBJ databases">
        <title>Draft genome sequence of Hydrogenophaga intermedia S1.</title>
        <authorList>
            <person name="Gan H.M."/>
            <person name="Chew T.H."/>
            <person name="Stolz A."/>
        </authorList>
    </citation>
    <scope>NUCLEOTIDE SEQUENCE [LARGE SCALE GENOMIC DNA]</scope>
    <source>
        <strain evidence="2">S1</strain>
    </source>
</reference>
<accession>A0A1L1P905</accession>
<name>A0A1L1P905_HYDIT</name>
<proteinExistence type="predicted"/>
<protein>
    <submittedName>
        <fullName evidence="1">Uncharacterized protein</fullName>
    </submittedName>
</protein>
<dbReference type="RefSeq" id="WP_009516782.1">
    <property type="nucleotide sequence ID" value="NZ_CCAE010000003.1"/>
</dbReference>
<dbReference type="AlphaFoldDB" id="A0A1L1P905"/>
<evidence type="ECO:0000313" key="1">
    <source>
        <dbReference type="EMBL" id="CDN86282.1"/>
    </source>
</evidence>
<dbReference type="EMBL" id="CCAE010000003">
    <property type="protein sequence ID" value="CDN86282.1"/>
    <property type="molecule type" value="Genomic_DNA"/>
</dbReference>
<sequence>MLKKAWFRFGLSRALGELGIPSNTVPSPLRHAVIDLGLSEGFNPREAALIIYFRTPAMRLLEAQKAQATIVAWQTSQAVRQGYFGRAVRQDFPLPEGSGVRESLFQDS</sequence>
<dbReference type="Proteomes" id="UP000028878">
    <property type="component" value="Unassembled WGS sequence"/>
</dbReference>
<organism evidence="1 2">
    <name type="scientific">Hydrogenophaga intermedia</name>
    <dbReference type="NCBI Taxonomy" id="65786"/>
    <lineage>
        <taxon>Bacteria</taxon>
        <taxon>Pseudomonadati</taxon>
        <taxon>Pseudomonadota</taxon>
        <taxon>Betaproteobacteria</taxon>
        <taxon>Burkholderiales</taxon>
        <taxon>Comamonadaceae</taxon>
        <taxon>Hydrogenophaga</taxon>
    </lineage>
</organism>